<dbReference type="AlphaFoldDB" id="A0A2T1G6N6"/>
<accession>A0A2T1G6N6</accession>
<evidence type="ECO:0000313" key="3">
    <source>
        <dbReference type="Proteomes" id="UP000238937"/>
    </source>
</evidence>
<reference evidence="2 3" key="1">
    <citation type="submission" date="2018-03" db="EMBL/GenBank/DDBJ databases">
        <title>The ancient ancestry and fast evolution of plastids.</title>
        <authorList>
            <person name="Moore K.R."/>
            <person name="Magnabosco C."/>
            <person name="Momper L."/>
            <person name="Gold D.A."/>
            <person name="Bosak T."/>
            <person name="Fournier G.P."/>
        </authorList>
    </citation>
    <scope>NUCLEOTIDE SEQUENCE [LARGE SCALE GENOMIC DNA]</scope>
    <source>
        <strain evidence="2 3">CCALA 037</strain>
    </source>
</reference>
<dbReference type="GO" id="GO:0003676">
    <property type="term" value="F:nucleic acid binding"/>
    <property type="evidence" value="ECO:0007669"/>
    <property type="project" value="InterPro"/>
</dbReference>
<dbReference type="Proteomes" id="UP000238937">
    <property type="component" value="Unassembled WGS sequence"/>
</dbReference>
<evidence type="ECO:0000259" key="1">
    <source>
        <dbReference type="Pfam" id="PF13358"/>
    </source>
</evidence>
<evidence type="ECO:0000313" key="2">
    <source>
        <dbReference type="EMBL" id="PSB52899.1"/>
    </source>
</evidence>
<dbReference type="PANTHER" id="PTHR46564:SF1">
    <property type="entry name" value="TRANSPOSASE"/>
    <property type="match status" value="1"/>
</dbReference>
<dbReference type="PANTHER" id="PTHR46564">
    <property type="entry name" value="TRANSPOSASE"/>
    <property type="match status" value="1"/>
</dbReference>
<dbReference type="InterPro" id="IPR036397">
    <property type="entry name" value="RNaseH_sf"/>
</dbReference>
<feature type="domain" description="Tc1-like transposase DDE" evidence="1">
    <location>
        <begin position="19"/>
        <end position="128"/>
    </location>
</feature>
<gene>
    <name evidence="2" type="ORF">C7B77_20010</name>
</gene>
<dbReference type="InterPro" id="IPR038717">
    <property type="entry name" value="Tc1-like_DDE_dom"/>
</dbReference>
<organism evidence="2 3">
    <name type="scientific">Chamaesiphon polymorphus CCALA 037</name>
    <dbReference type="NCBI Taxonomy" id="2107692"/>
    <lineage>
        <taxon>Bacteria</taxon>
        <taxon>Bacillati</taxon>
        <taxon>Cyanobacteriota</taxon>
        <taxon>Cyanophyceae</taxon>
        <taxon>Gomontiellales</taxon>
        <taxon>Chamaesiphonaceae</taxon>
        <taxon>Chamaesiphon</taxon>
    </lineage>
</organism>
<dbReference type="EMBL" id="PVWO01000313">
    <property type="protein sequence ID" value="PSB52899.1"/>
    <property type="molecule type" value="Genomic_DNA"/>
</dbReference>
<keyword evidence="3" id="KW-1185">Reference proteome</keyword>
<protein>
    <recommendedName>
        <fullName evidence="1">Tc1-like transposase DDE domain-containing protein</fullName>
    </recommendedName>
</protein>
<dbReference type="Gene3D" id="3.30.420.10">
    <property type="entry name" value="Ribonuclease H-like superfamily/Ribonuclease H"/>
    <property type="match status" value="1"/>
</dbReference>
<comment type="caution">
    <text evidence="2">The sequence shown here is derived from an EMBL/GenBank/DDBJ whole genome shotgun (WGS) entry which is preliminary data.</text>
</comment>
<name>A0A2T1G6N6_9CYAN</name>
<proteinExistence type="predicted"/>
<dbReference type="Pfam" id="PF13358">
    <property type="entry name" value="DDE_3"/>
    <property type="match status" value="1"/>
</dbReference>
<dbReference type="OrthoDB" id="427021at2"/>
<sequence length="176" mass="19729">MTRRYGRGEGGVRVYDDCPGDCCRRRQAVRGKNLTLIGAMSDEGLIATMTLTGGLDTASFLVYIKRILLPQLWVGAIVVMDNLPVHHAQRAEDLIKSVGAKVKFLPPYSPDLSPIELCWSKLKEILRFLGARTADSLDCCRRRQAVRAIAIAIENITDDNTLSWFHHCGLYLEKIR</sequence>